<dbReference type="GO" id="GO:0008270">
    <property type="term" value="F:zinc ion binding"/>
    <property type="evidence" value="ECO:0007669"/>
    <property type="project" value="InterPro"/>
</dbReference>
<dbReference type="SUPFAM" id="SSF50129">
    <property type="entry name" value="GroES-like"/>
    <property type="match status" value="1"/>
</dbReference>
<dbReference type="InterPro" id="IPR029752">
    <property type="entry name" value="D-isomer_DH_CS1"/>
</dbReference>
<dbReference type="SUPFAM" id="SSF51735">
    <property type="entry name" value="NAD(P)-binding Rossmann-fold domains"/>
    <property type="match status" value="1"/>
</dbReference>
<gene>
    <name evidence="7" type="primary">yahK</name>
    <name evidence="7" type="ORF">NCTC10764_05448</name>
</gene>
<comment type="cofactor">
    <cofactor evidence="1 5">
        <name>Zn(2+)</name>
        <dbReference type="ChEBI" id="CHEBI:29105"/>
    </cofactor>
</comment>
<evidence type="ECO:0000256" key="1">
    <source>
        <dbReference type="ARBA" id="ARBA00001947"/>
    </source>
</evidence>
<dbReference type="GO" id="GO:0008106">
    <property type="term" value="F:alcohol dehydrogenase (NADP+) activity"/>
    <property type="evidence" value="ECO:0007669"/>
    <property type="project" value="UniProtKB-ARBA"/>
</dbReference>
<organism evidence="7 8">
    <name type="scientific">Escherichia coli</name>
    <dbReference type="NCBI Taxonomy" id="562"/>
    <lineage>
        <taxon>Bacteria</taxon>
        <taxon>Pseudomonadati</taxon>
        <taxon>Pseudomonadota</taxon>
        <taxon>Gammaproteobacteria</taxon>
        <taxon>Enterobacterales</taxon>
        <taxon>Enterobacteriaceae</taxon>
        <taxon>Escherichia</taxon>
    </lineage>
</organism>
<accession>A0A376K1Y0</accession>
<evidence type="ECO:0000256" key="5">
    <source>
        <dbReference type="RuleBase" id="RU361277"/>
    </source>
</evidence>
<dbReference type="InterPro" id="IPR002328">
    <property type="entry name" value="ADH_Zn_CS"/>
</dbReference>
<evidence type="ECO:0000259" key="6">
    <source>
        <dbReference type="SMART" id="SM00829"/>
    </source>
</evidence>
<dbReference type="PANTHER" id="PTHR42683">
    <property type="entry name" value="ALDEHYDE REDUCTASE"/>
    <property type="match status" value="1"/>
</dbReference>
<dbReference type="Pfam" id="PF00107">
    <property type="entry name" value="ADH_zinc_N"/>
    <property type="match status" value="1"/>
</dbReference>
<keyword evidence="4 7" id="KW-0560">Oxidoreductase</keyword>
<dbReference type="Gene3D" id="3.90.180.10">
    <property type="entry name" value="Medium-chain alcohol dehydrogenases, catalytic domain"/>
    <property type="match status" value="1"/>
</dbReference>
<dbReference type="PROSITE" id="PS00059">
    <property type="entry name" value="ADH_ZINC"/>
    <property type="match status" value="1"/>
</dbReference>
<dbReference type="InterPro" id="IPR013154">
    <property type="entry name" value="ADH-like_N"/>
</dbReference>
<dbReference type="FunFam" id="3.40.50.720:FF:000022">
    <property type="entry name" value="Cinnamyl alcohol dehydrogenase"/>
    <property type="match status" value="1"/>
</dbReference>
<evidence type="ECO:0000313" key="8">
    <source>
        <dbReference type="Proteomes" id="UP000255201"/>
    </source>
</evidence>
<evidence type="ECO:0000256" key="3">
    <source>
        <dbReference type="ARBA" id="ARBA00022833"/>
    </source>
</evidence>
<feature type="domain" description="Enoyl reductase (ER)" evidence="6">
    <location>
        <begin position="7"/>
        <end position="338"/>
    </location>
</feature>
<dbReference type="Proteomes" id="UP000255201">
    <property type="component" value="Unassembled WGS sequence"/>
</dbReference>
<name>A0A376K1Y0_ECOLX</name>
<dbReference type="InterPro" id="IPR036291">
    <property type="entry name" value="NAD(P)-bd_dom_sf"/>
</dbReference>
<dbReference type="InterPro" id="IPR020843">
    <property type="entry name" value="ER"/>
</dbReference>
<dbReference type="PROSITE" id="PS00065">
    <property type="entry name" value="D_2_HYDROXYACID_DH_1"/>
    <property type="match status" value="1"/>
</dbReference>
<dbReference type="Pfam" id="PF08240">
    <property type="entry name" value="ADH_N"/>
    <property type="match status" value="1"/>
</dbReference>
<dbReference type="InterPro" id="IPR013149">
    <property type="entry name" value="ADH-like_C"/>
</dbReference>
<evidence type="ECO:0000313" key="7">
    <source>
        <dbReference type="EMBL" id="STE76855.1"/>
    </source>
</evidence>
<evidence type="ECO:0000256" key="4">
    <source>
        <dbReference type="ARBA" id="ARBA00023002"/>
    </source>
</evidence>
<reference evidence="7 8" key="1">
    <citation type="submission" date="2018-06" db="EMBL/GenBank/DDBJ databases">
        <authorList>
            <consortium name="Pathogen Informatics"/>
            <person name="Doyle S."/>
        </authorList>
    </citation>
    <scope>NUCLEOTIDE SEQUENCE [LARGE SCALE GENOMIC DNA]</scope>
    <source>
        <strain evidence="7 8">NCTC10764</strain>
    </source>
</reference>
<dbReference type="FunFam" id="3.90.180.10:FF:000025">
    <property type="entry name" value="Zinc-type alcohol dehydrogenase YahK"/>
    <property type="match status" value="1"/>
</dbReference>
<dbReference type="EMBL" id="UFZL01000003">
    <property type="protein sequence ID" value="STE76855.1"/>
    <property type="molecule type" value="Genomic_DNA"/>
</dbReference>
<dbReference type="InterPro" id="IPR047109">
    <property type="entry name" value="CAD-like"/>
</dbReference>
<keyword evidence="3 5" id="KW-0862">Zinc</keyword>
<protein>
    <submittedName>
        <fullName evidence="7">Putative zinc-binding dehydrogenase</fullName>
        <ecNumber evidence="7">1.-.-.-</ecNumber>
    </submittedName>
</protein>
<dbReference type="EC" id="1.-.-.-" evidence="7"/>
<evidence type="ECO:0000256" key="2">
    <source>
        <dbReference type="ARBA" id="ARBA00022723"/>
    </source>
</evidence>
<dbReference type="SMART" id="SM00829">
    <property type="entry name" value="PKS_ER"/>
    <property type="match status" value="1"/>
</dbReference>
<proteinExistence type="inferred from homology"/>
<dbReference type="CDD" id="cd05283">
    <property type="entry name" value="CAD1"/>
    <property type="match status" value="1"/>
</dbReference>
<dbReference type="Gene3D" id="3.40.50.720">
    <property type="entry name" value="NAD(P)-binding Rossmann-like Domain"/>
    <property type="match status" value="1"/>
</dbReference>
<comment type="similarity">
    <text evidence="5">Belongs to the zinc-containing alcohol dehydrogenase family.</text>
</comment>
<dbReference type="InterPro" id="IPR011032">
    <property type="entry name" value="GroES-like_sf"/>
</dbReference>
<keyword evidence="2 5" id="KW-0479">Metal-binding</keyword>
<dbReference type="AlphaFoldDB" id="A0A376K1Y0"/>
<sequence>MKIKAVGAYSAKQPLEPMDITRREPGPHDVKIEIAYCGVCHSDLHQVRSEWAGTVYPCVPGHEIVGRVVAVGDQVEKYAPGDLVGVGCIVDSCKHCEECEDGLENYCDHMTGTYNSPTPDEPGHTLGGYSQQIVVHERYVLRIRHPQEQLAAVAPLLCAGITTYSPLRHWQVGPGKKVGVVGIGGLGHMGIKLAHAMGAHVVAFTTSESKREAAKALGADEVVNSRNADEMAAHVKSFDFILNTVAAPHNLDDFTTLLKRDGTMTLVGAPATPHKSPEVFNLIMKRRAIAGSMIGGIPETQEMLDFCAEHGIVADIEMIRADQINEAYERMLRGDVKLDWPPESPDNQYHLNK</sequence>